<evidence type="ECO:0000256" key="1">
    <source>
        <dbReference type="ARBA" id="ARBA00022481"/>
    </source>
</evidence>
<evidence type="ECO:0000256" key="6">
    <source>
        <dbReference type="SAM" id="MobiDB-lite"/>
    </source>
</evidence>
<keyword evidence="1" id="KW-0488">Methylation</keyword>
<dbReference type="PANTHER" id="PTHR45868:SF80">
    <property type="entry name" value="F15K9.8-RELATED"/>
    <property type="match status" value="1"/>
</dbReference>
<organism evidence="8 9">
    <name type="scientific">Ziziphus jujuba var. spinosa</name>
    <dbReference type="NCBI Taxonomy" id="714518"/>
    <lineage>
        <taxon>Eukaryota</taxon>
        <taxon>Viridiplantae</taxon>
        <taxon>Streptophyta</taxon>
        <taxon>Embryophyta</taxon>
        <taxon>Tracheophyta</taxon>
        <taxon>Spermatophyta</taxon>
        <taxon>Magnoliopsida</taxon>
        <taxon>eudicotyledons</taxon>
        <taxon>Gunneridae</taxon>
        <taxon>Pentapetalae</taxon>
        <taxon>rosids</taxon>
        <taxon>fabids</taxon>
        <taxon>Rosales</taxon>
        <taxon>Rhamnaceae</taxon>
        <taxon>Paliureae</taxon>
        <taxon>Ziziphus</taxon>
    </lineage>
</organism>
<dbReference type="PROSITE" id="PS50846">
    <property type="entry name" value="HMA_2"/>
    <property type="match status" value="1"/>
</dbReference>
<feature type="compositionally biased region" description="Polar residues" evidence="6">
    <location>
        <begin position="210"/>
        <end position="239"/>
    </location>
</feature>
<name>A0A978UF09_ZIZJJ</name>
<dbReference type="InterPro" id="IPR036163">
    <property type="entry name" value="HMA_dom_sf"/>
</dbReference>
<keyword evidence="2" id="KW-0479">Metal-binding</keyword>
<reference evidence="8" key="1">
    <citation type="journal article" date="2021" name="Front. Plant Sci.">
        <title>Chromosome-Scale Genome Assembly for Chinese Sour Jujube and Insights Into Its Genome Evolution and Domestication Signature.</title>
        <authorList>
            <person name="Shen L.-Y."/>
            <person name="Luo H."/>
            <person name="Wang X.-L."/>
            <person name="Wang X.-M."/>
            <person name="Qiu X.-J."/>
            <person name="Liu H."/>
            <person name="Zhou S.-S."/>
            <person name="Jia K.-H."/>
            <person name="Nie S."/>
            <person name="Bao Y.-T."/>
            <person name="Zhang R.-G."/>
            <person name="Yun Q.-Z."/>
            <person name="Chai Y.-H."/>
            <person name="Lu J.-Y."/>
            <person name="Li Y."/>
            <person name="Zhao S.-W."/>
            <person name="Mao J.-F."/>
            <person name="Jia S.-G."/>
            <person name="Mao Y.-M."/>
        </authorList>
    </citation>
    <scope>NUCLEOTIDE SEQUENCE</scope>
    <source>
        <strain evidence="8">AT0</strain>
        <tissue evidence="8">Leaf</tissue>
    </source>
</reference>
<feature type="domain" description="HMA" evidence="7">
    <location>
        <begin position="15"/>
        <end position="78"/>
    </location>
</feature>
<dbReference type="OrthoDB" id="689350at2759"/>
<dbReference type="FunFam" id="3.30.70.100:FF:000008">
    <property type="entry name" value="Copper transport protein ATOX1"/>
    <property type="match status" value="1"/>
</dbReference>
<comment type="caution">
    <text evidence="8">The sequence shown here is derived from an EMBL/GenBank/DDBJ whole genome shotgun (WGS) entry which is preliminary data.</text>
</comment>
<dbReference type="PANTHER" id="PTHR45868">
    <property type="entry name" value="HEAVY METAL-ASSOCIATED ISOPRENYLATED PLANT PROTEIN 33-RELATED"/>
    <property type="match status" value="1"/>
</dbReference>
<dbReference type="EMBL" id="JAEACU010000012">
    <property type="protein sequence ID" value="KAH7513352.1"/>
    <property type="molecule type" value="Genomic_DNA"/>
</dbReference>
<dbReference type="Gene3D" id="3.30.70.100">
    <property type="match status" value="1"/>
</dbReference>
<dbReference type="SUPFAM" id="SSF55008">
    <property type="entry name" value="HMA, heavy metal-associated domain"/>
    <property type="match status" value="1"/>
</dbReference>
<gene>
    <name evidence="8" type="ORF">FEM48_Zijuj12G0191000</name>
</gene>
<dbReference type="Proteomes" id="UP000813462">
    <property type="component" value="Unassembled WGS sequence"/>
</dbReference>
<evidence type="ECO:0000256" key="3">
    <source>
        <dbReference type="ARBA" id="ARBA00023288"/>
    </source>
</evidence>
<feature type="region of interest" description="Disordered" evidence="6">
    <location>
        <begin position="138"/>
        <end position="239"/>
    </location>
</feature>
<dbReference type="AlphaFoldDB" id="A0A978UF09"/>
<dbReference type="GO" id="GO:0046872">
    <property type="term" value="F:metal ion binding"/>
    <property type="evidence" value="ECO:0007669"/>
    <property type="project" value="UniProtKB-KW"/>
</dbReference>
<keyword evidence="3" id="KW-0449">Lipoprotein</keyword>
<feature type="compositionally biased region" description="Basic residues" evidence="6">
    <location>
        <begin position="198"/>
        <end position="208"/>
    </location>
</feature>
<protein>
    <recommendedName>
        <fullName evidence="7">HMA domain-containing protein</fullName>
    </recommendedName>
</protein>
<comment type="similarity">
    <text evidence="5">Belongs to the HIPP family.</text>
</comment>
<keyword evidence="4" id="KW-0636">Prenylation</keyword>
<feature type="region of interest" description="Disordered" evidence="6">
    <location>
        <begin position="80"/>
        <end position="125"/>
    </location>
</feature>
<evidence type="ECO:0000313" key="9">
    <source>
        <dbReference type="Proteomes" id="UP000813462"/>
    </source>
</evidence>
<sequence>MASISAEESTEPLKYQTWVLKVSIHCEGCKRKVKKVLQRIEGVYTTTIDSQQQRVTVTGNVEVQTLIKKLTKTGKHAEIWPEKLTGKEKKSGKVKNKDREKEKNPESSRLENQLGHQNNNNNKYPCSKVEEAKVSSVLNTANENDKANISRKVERESSKGEMRMKSTEESPPEGNSRATAEQKGSECEGGGDGAGKSASKKKKRKGQKGNKTSRIGSGSTNSSTPVNTGSESPTECANQGFNLQDLNHTRQSPYAYPPDYYPLVYFASYRTAHPSKVPGPYYYPSGPYTYPNSHPEMHGIQSTSLGSFEIFSDENVNGCFIM</sequence>
<feature type="compositionally biased region" description="Basic and acidic residues" evidence="6">
    <location>
        <begin position="143"/>
        <end position="168"/>
    </location>
</feature>
<evidence type="ECO:0000256" key="5">
    <source>
        <dbReference type="ARBA" id="ARBA00024045"/>
    </source>
</evidence>
<dbReference type="Pfam" id="PF00403">
    <property type="entry name" value="HMA"/>
    <property type="match status" value="1"/>
</dbReference>
<evidence type="ECO:0000313" key="8">
    <source>
        <dbReference type="EMBL" id="KAH7513352.1"/>
    </source>
</evidence>
<dbReference type="CDD" id="cd00371">
    <property type="entry name" value="HMA"/>
    <property type="match status" value="1"/>
</dbReference>
<evidence type="ECO:0000259" key="7">
    <source>
        <dbReference type="PROSITE" id="PS50846"/>
    </source>
</evidence>
<evidence type="ECO:0000256" key="2">
    <source>
        <dbReference type="ARBA" id="ARBA00022723"/>
    </source>
</evidence>
<accession>A0A978UF09</accession>
<evidence type="ECO:0000256" key="4">
    <source>
        <dbReference type="ARBA" id="ARBA00023289"/>
    </source>
</evidence>
<dbReference type="InterPro" id="IPR006121">
    <property type="entry name" value="HMA_dom"/>
</dbReference>
<feature type="compositionally biased region" description="Basic and acidic residues" evidence="6">
    <location>
        <begin position="80"/>
        <end position="109"/>
    </location>
</feature>
<proteinExistence type="inferred from homology"/>